<dbReference type="CDD" id="cd07576">
    <property type="entry name" value="R-amidase_like"/>
    <property type="match status" value="1"/>
</dbReference>
<dbReference type="InterPro" id="IPR044083">
    <property type="entry name" value="RamA-like"/>
</dbReference>
<dbReference type="GO" id="GO:0016787">
    <property type="term" value="F:hydrolase activity"/>
    <property type="evidence" value="ECO:0007669"/>
    <property type="project" value="UniProtKB-KW"/>
</dbReference>
<dbReference type="SUPFAM" id="SSF56317">
    <property type="entry name" value="Carbon-nitrogen hydrolase"/>
    <property type="match status" value="1"/>
</dbReference>
<dbReference type="RefSeq" id="WP_097059361.1">
    <property type="nucleotide sequence ID" value="NZ_BMLC01000002.1"/>
</dbReference>
<keyword evidence="3" id="KW-0378">Hydrolase</keyword>
<dbReference type="Proteomes" id="UP000219440">
    <property type="component" value="Unassembled WGS sequence"/>
</dbReference>
<evidence type="ECO:0000256" key="1">
    <source>
        <dbReference type="ARBA" id="ARBA00010613"/>
    </source>
</evidence>
<protein>
    <submittedName>
        <fullName evidence="3">Predicted amidohydrolase</fullName>
    </submittedName>
</protein>
<comment type="similarity">
    <text evidence="1">Belongs to the carbon-nitrogen hydrolase superfamily. NIT1/NIT2 family.</text>
</comment>
<gene>
    <name evidence="3" type="ORF">SAMN06296378_0168</name>
</gene>
<sequence>MPVTIAGLQHAGVAGDVDANLRILAEAAASASQQGARILVTPEMFVTGYNIGERVAELVSPELVDRVADIASTAGIAIVAGLPELLTDGKIANTLVVVDSDGALLLKYRKTHLFGELDRSLFVAGDALPDPIEIDGVLLSFLICYDVEFPETVRLAALAGADAIIVPTAQMEPYGHIAEHLIPVRAWENQVYIVYVNHAGSENGLRYVGLSSIVDPRGATLASVGGTDSSGLMIATIDPAVTAQARQDNPYLADRRPELY</sequence>
<keyword evidence="4" id="KW-1185">Reference proteome</keyword>
<dbReference type="EMBL" id="OCST01000001">
    <property type="protein sequence ID" value="SOE46663.1"/>
    <property type="molecule type" value="Genomic_DNA"/>
</dbReference>
<dbReference type="OrthoDB" id="9811121at2"/>
<dbReference type="AlphaFoldDB" id="A0A2C8Y8Y1"/>
<dbReference type="Gene3D" id="3.60.110.10">
    <property type="entry name" value="Carbon-nitrogen hydrolase"/>
    <property type="match status" value="1"/>
</dbReference>
<dbReference type="PANTHER" id="PTHR23088">
    <property type="entry name" value="NITRILASE-RELATED"/>
    <property type="match status" value="1"/>
</dbReference>
<dbReference type="PROSITE" id="PS50263">
    <property type="entry name" value="CN_HYDROLASE"/>
    <property type="match status" value="1"/>
</dbReference>
<dbReference type="InterPro" id="IPR036526">
    <property type="entry name" value="C-N_Hydrolase_sf"/>
</dbReference>
<reference evidence="3 4" key="1">
    <citation type="submission" date="2017-09" db="EMBL/GenBank/DDBJ databases">
        <authorList>
            <person name="Ehlers B."/>
            <person name="Leendertz F.H."/>
        </authorList>
    </citation>
    <scope>NUCLEOTIDE SEQUENCE [LARGE SCALE GENOMIC DNA]</scope>
    <source>
        <strain evidence="3 4">CGMCC 1.05381</strain>
    </source>
</reference>
<proteinExistence type="inferred from homology"/>
<dbReference type="Pfam" id="PF00795">
    <property type="entry name" value="CN_hydrolase"/>
    <property type="match status" value="1"/>
</dbReference>
<dbReference type="PANTHER" id="PTHR23088:SF27">
    <property type="entry name" value="DEAMINATED GLUTATHIONE AMIDASE"/>
    <property type="match status" value="1"/>
</dbReference>
<name>A0A2C8Y8Y1_9MICO</name>
<evidence type="ECO:0000259" key="2">
    <source>
        <dbReference type="PROSITE" id="PS50263"/>
    </source>
</evidence>
<organism evidence="3 4">
    <name type="scientific">Salinibacterium xinjiangense</name>
    <dbReference type="NCBI Taxonomy" id="386302"/>
    <lineage>
        <taxon>Bacteria</taxon>
        <taxon>Bacillati</taxon>
        <taxon>Actinomycetota</taxon>
        <taxon>Actinomycetes</taxon>
        <taxon>Micrococcales</taxon>
        <taxon>Microbacteriaceae</taxon>
        <taxon>Salinibacterium</taxon>
    </lineage>
</organism>
<accession>A0A2C8Y8Y1</accession>
<evidence type="ECO:0000313" key="4">
    <source>
        <dbReference type="Proteomes" id="UP000219440"/>
    </source>
</evidence>
<evidence type="ECO:0000313" key="3">
    <source>
        <dbReference type="EMBL" id="SOE46663.1"/>
    </source>
</evidence>
<dbReference type="InterPro" id="IPR003010">
    <property type="entry name" value="C-N_Hydrolase"/>
</dbReference>
<feature type="domain" description="CN hydrolase" evidence="2">
    <location>
        <begin position="3"/>
        <end position="239"/>
    </location>
</feature>